<evidence type="ECO:0000256" key="1">
    <source>
        <dbReference type="ARBA" id="ARBA00004123"/>
    </source>
</evidence>
<dbReference type="Pfam" id="PF22062">
    <property type="entry name" value="OB_DPOA2"/>
    <property type="match status" value="1"/>
</dbReference>
<dbReference type="GO" id="GO:0005658">
    <property type="term" value="C:alpha DNA polymerase:primase complex"/>
    <property type="evidence" value="ECO:0007669"/>
    <property type="project" value="TreeGrafter"/>
</dbReference>
<feature type="region of interest" description="Disordered" evidence="7">
    <location>
        <begin position="104"/>
        <end position="136"/>
    </location>
</feature>
<dbReference type="AlphaFoldDB" id="A0A1Y1VYD6"/>
<dbReference type="GO" id="GO:0006270">
    <property type="term" value="P:DNA replication initiation"/>
    <property type="evidence" value="ECO:0007669"/>
    <property type="project" value="TreeGrafter"/>
</dbReference>
<dbReference type="Proteomes" id="UP000193922">
    <property type="component" value="Unassembled WGS sequence"/>
</dbReference>
<dbReference type="InterPro" id="IPR054300">
    <property type="entry name" value="OB_DPOA2"/>
</dbReference>
<evidence type="ECO:0000259" key="8">
    <source>
        <dbReference type="Pfam" id="PF04042"/>
    </source>
</evidence>
<comment type="function">
    <text evidence="6">Accessory subunit of the DNA polymerase alpha complex (also known as the alpha DNA polymerase-primase complex) which plays an essential role in the initiation of DNA synthesis.</text>
</comment>
<keyword evidence="5 6" id="KW-0539">Nucleus</keyword>
<dbReference type="STRING" id="61395.A0A1Y1VYD6"/>
<comment type="similarity">
    <text evidence="2 6">Belongs to the DNA polymerase alpha subunit B family.</text>
</comment>
<reference evidence="10 11" key="1">
    <citation type="submission" date="2016-07" db="EMBL/GenBank/DDBJ databases">
        <title>Pervasive Adenine N6-methylation of Active Genes in Fungi.</title>
        <authorList>
            <consortium name="DOE Joint Genome Institute"/>
            <person name="Mondo S.J."/>
            <person name="Dannebaum R.O."/>
            <person name="Kuo R.C."/>
            <person name="Labutti K."/>
            <person name="Haridas S."/>
            <person name="Kuo A."/>
            <person name="Salamov A."/>
            <person name="Ahrendt S.R."/>
            <person name="Lipzen A."/>
            <person name="Sullivan W."/>
            <person name="Andreopoulos W.B."/>
            <person name="Clum A."/>
            <person name="Lindquist E."/>
            <person name="Daum C."/>
            <person name="Ramamoorthy G.K."/>
            <person name="Gryganskyi A."/>
            <person name="Culley D."/>
            <person name="Magnuson J.K."/>
            <person name="James T.Y."/>
            <person name="O'Malley M.A."/>
            <person name="Stajich J.E."/>
            <person name="Spatafora J.W."/>
            <person name="Visel A."/>
            <person name="Grigoriev I.V."/>
        </authorList>
    </citation>
    <scope>NUCLEOTIDE SEQUENCE [LARGE SCALE GENOMIC DNA]</scope>
    <source>
        <strain evidence="10 11">ATCC 12442</strain>
    </source>
</reference>
<keyword evidence="11" id="KW-1185">Reference proteome</keyword>
<accession>A0A1Y1VYD6</accession>
<feature type="compositionally biased region" description="Acidic residues" evidence="7">
    <location>
        <begin position="192"/>
        <end position="204"/>
    </location>
</feature>
<evidence type="ECO:0000256" key="2">
    <source>
        <dbReference type="ARBA" id="ARBA00007299"/>
    </source>
</evidence>
<dbReference type="GeneID" id="63805251"/>
<feature type="region of interest" description="Disordered" evidence="7">
    <location>
        <begin position="50"/>
        <end position="77"/>
    </location>
</feature>
<dbReference type="PANTHER" id="PTHR23061">
    <property type="entry name" value="DNA POLYMERASE 2 ALPHA 70 KDA SUBUNIT"/>
    <property type="match status" value="1"/>
</dbReference>
<evidence type="ECO:0000256" key="4">
    <source>
        <dbReference type="ARBA" id="ARBA00022705"/>
    </source>
</evidence>
<proteinExistence type="inferred from homology"/>
<protein>
    <recommendedName>
        <fullName evidence="3 6">DNA polymerase alpha subunit B</fullName>
    </recommendedName>
</protein>
<evidence type="ECO:0000259" key="9">
    <source>
        <dbReference type="Pfam" id="PF22062"/>
    </source>
</evidence>
<dbReference type="InterPro" id="IPR007185">
    <property type="entry name" value="DNA_pol_a/d/e_bsu"/>
</dbReference>
<name>A0A1Y1VYD6_9FUNG</name>
<feature type="domain" description="DNA polymerase alpha subunit B OB" evidence="9">
    <location>
        <begin position="223"/>
        <end position="333"/>
    </location>
</feature>
<dbReference type="PANTHER" id="PTHR23061:SF12">
    <property type="entry name" value="DNA POLYMERASE ALPHA SUBUNIT B"/>
    <property type="match status" value="1"/>
</dbReference>
<evidence type="ECO:0000313" key="11">
    <source>
        <dbReference type="Proteomes" id="UP000193922"/>
    </source>
</evidence>
<evidence type="ECO:0000313" key="10">
    <source>
        <dbReference type="EMBL" id="ORX66253.1"/>
    </source>
</evidence>
<dbReference type="Gene3D" id="3.60.21.60">
    <property type="match status" value="2"/>
</dbReference>
<dbReference type="GO" id="GO:0003677">
    <property type="term" value="F:DNA binding"/>
    <property type="evidence" value="ECO:0007669"/>
    <property type="project" value="InterPro"/>
</dbReference>
<gene>
    <name evidence="10" type="ORF">DL89DRAFT_270190</name>
</gene>
<feature type="domain" description="DNA polymerase alpha/delta/epsilon subunit B" evidence="8">
    <location>
        <begin position="355"/>
        <end position="551"/>
    </location>
</feature>
<dbReference type="EMBL" id="MCFD01000016">
    <property type="protein sequence ID" value="ORX66253.1"/>
    <property type="molecule type" value="Genomic_DNA"/>
</dbReference>
<dbReference type="InterPro" id="IPR016722">
    <property type="entry name" value="DNA_pol_alpha_bsu"/>
</dbReference>
<evidence type="ECO:0000256" key="3">
    <source>
        <dbReference type="ARBA" id="ARBA00018596"/>
    </source>
</evidence>
<keyword evidence="4 6" id="KW-0235">DNA replication</keyword>
<comment type="caution">
    <text evidence="10">The sequence shown here is derived from an EMBL/GenBank/DDBJ whole genome shotgun (WGS) entry which is preliminary data.</text>
</comment>
<dbReference type="Pfam" id="PF04042">
    <property type="entry name" value="DNA_pol_E_B"/>
    <property type="match status" value="1"/>
</dbReference>
<dbReference type="RefSeq" id="XP_040740263.1">
    <property type="nucleotide sequence ID" value="XM_040888603.1"/>
</dbReference>
<organism evidence="10 11">
    <name type="scientific">Linderina pennispora</name>
    <dbReference type="NCBI Taxonomy" id="61395"/>
    <lineage>
        <taxon>Eukaryota</taxon>
        <taxon>Fungi</taxon>
        <taxon>Fungi incertae sedis</taxon>
        <taxon>Zoopagomycota</taxon>
        <taxon>Kickxellomycotina</taxon>
        <taxon>Kickxellomycetes</taxon>
        <taxon>Kickxellales</taxon>
        <taxon>Kickxellaceae</taxon>
        <taxon>Linderina</taxon>
    </lineage>
</organism>
<sequence>MTAPTAAELTKHEAQSICQTFGQSASELFFRWQSVPTRERLLELRHTMQRDHDRRAATQRHSAAGSPATPGNRISRNRNRTAHYDMSSVGGLMQDMVNGSQRSVMTTPQSTKRVGLLRGNGSTAKRPGVFSPMSPGIEASPMAARFRDRTNAGESVNIVNPELPVLKMDAIANKQLNIEAIEPDSAKTTADYDSDLDEGGEEEDQKLSKQRMRYMFEKPGTRSDVLNRRIERMASAVKKDYKIDALANPTYAHQDLVTSVGRIVGFNPDDPAASAHLANDTVYLETSRRLGNGRRVQLDVSSAASFSLFPGQIVAAEGKNLDGSAFAVSQFHPLPLQSHLSVDRREPGISPFTAIVASGPFTLSDNFDYEPLAVLIDCIVKDPPSAVFLLGPFVSEAHPLIKGGMVDMLPEQIFASQIVPLLKTLRDGLPAETAVFLAPSPDEMCHPFASYPQPPLNRDMMARLGVPSGIQFLDNPAQLTINGVSIAVANTETLAFFNSSEVSRMPDLIERLPRMAWHMNYAGILASHDVKLHMHVMPDIFITPSKLRHFAHLHKNVVLVNPGYSTLGQGGGTYAKIYVHDKAVAAAHMAQADSLMGNNADEVFPAHCIRAEIVRL</sequence>
<evidence type="ECO:0000256" key="6">
    <source>
        <dbReference type="PIRNR" id="PIRNR018300"/>
    </source>
</evidence>
<dbReference type="OrthoDB" id="336885at2759"/>
<evidence type="ECO:0000256" key="5">
    <source>
        <dbReference type="ARBA" id="ARBA00023242"/>
    </source>
</evidence>
<comment type="subcellular location">
    <subcellularLocation>
        <location evidence="1 6">Nucleus</location>
    </subcellularLocation>
</comment>
<dbReference type="PIRSF" id="PIRSF018300">
    <property type="entry name" value="DNA_pol_alph_2"/>
    <property type="match status" value="1"/>
</dbReference>
<feature type="region of interest" description="Disordered" evidence="7">
    <location>
        <begin position="185"/>
        <end position="208"/>
    </location>
</feature>
<evidence type="ECO:0000256" key="7">
    <source>
        <dbReference type="SAM" id="MobiDB-lite"/>
    </source>
</evidence>